<evidence type="ECO:0000313" key="4">
    <source>
        <dbReference type="EMBL" id="CAF1513523.1"/>
    </source>
</evidence>
<accession>A0A814NV72</accession>
<name>A0A814NV72_9BILA</name>
<keyword evidence="6" id="KW-1185">Reference proteome</keyword>
<feature type="coiled-coil region" evidence="1">
    <location>
        <begin position="100"/>
        <end position="127"/>
    </location>
</feature>
<reference evidence="3" key="1">
    <citation type="submission" date="2021-02" db="EMBL/GenBank/DDBJ databases">
        <authorList>
            <person name="Nowell W R."/>
        </authorList>
    </citation>
    <scope>NUCLEOTIDE SEQUENCE</scope>
</reference>
<evidence type="ECO:0000313" key="3">
    <source>
        <dbReference type="EMBL" id="CAF1098466.1"/>
    </source>
</evidence>
<protein>
    <submittedName>
        <fullName evidence="3">Uncharacterized protein</fullName>
    </submittedName>
</protein>
<keyword evidence="1" id="KW-0175">Coiled coil</keyword>
<gene>
    <name evidence="4" type="ORF">JXQ802_LOCUS41133</name>
    <name evidence="3" type="ORF">PYM288_LOCUS19546</name>
</gene>
<proteinExistence type="predicted"/>
<evidence type="ECO:0000256" key="1">
    <source>
        <dbReference type="SAM" id="Coils"/>
    </source>
</evidence>
<dbReference type="AlphaFoldDB" id="A0A814NV72"/>
<feature type="region of interest" description="Disordered" evidence="2">
    <location>
        <begin position="171"/>
        <end position="210"/>
    </location>
</feature>
<evidence type="ECO:0000256" key="2">
    <source>
        <dbReference type="SAM" id="MobiDB-lite"/>
    </source>
</evidence>
<dbReference type="EMBL" id="CAJNOL010002581">
    <property type="protein sequence ID" value="CAF1513523.1"/>
    <property type="molecule type" value="Genomic_DNA"/>
</dbReference>
<dbReference type="Proteomes" id="UP000663870">
    <property type="component" value="Unassembled WGS sequence"/>
</dbReference>
<evidence type="ECO:0000313" key="6">
    <source>
        <dbReference type="Proteomes" id="UP000663870"/>
    </source>
</evidence>
<dbReference type="EMBL" id="CAJNOH010000661">
    <property type="protein sequence ID" value="CAF1098466.1"/>
    <property type="molecule type" value="Genomic_DNA"/>
</dbReference>
<sequence length="210" mass="23702">MDDRQNLQSLQKAIDDLNDRRVLLDTTLTDMLRTGHPKGQPQNLDVERNELVIQIITTEIPFVASKHNLLVYDKEQFLRRQGENNNASVVSYQMDDLQNLQSLQKAINDLSNRRALLETTLNNMLRTGQPHNFDVERNYLVVQTIRMEIPFVVSQYNLLVYDKEEFLKRQGANNNPGVDGGNSSISGDNSGASRDNRGVSSGNAGANVHH</sequence>
<evidence type="ECO:0000313" key="5">
    <source>
        <dbReference type="Proteomes" id="UP000663854"/>
    </source>
</evidence>
<comment type="caution">
    <text evidence="3">The sequence shown here is derived from an EMBL/GenBank/DDBJ whole genome shotgun (WGS) entry which is preliminary data.</text>
</comment>
<dbReference type="Proteomes" id="UP000663854">
    <property type="component" value="Unassembled WGS sequence"/>
</dbReference>
<organism evidence="3 5">
    <name type="scientific">Rotaria sordida</name>
    <dbReference type="NCBI Taxonomy" id="392033"/>
    <lineage>
        <taxon>Eukaryota</taxon>
        <taxon>Metazoa</taxon>
        <taxon>Spiralia</taxon>
        <taxon>Gnathifera</taxon>
        <taxon>Rotifera</taxon>
        <taxon>Eurotatoria</taxon>
        <taxon>Bdelloidea</taxon>
        <taxon>Philodinida</taxon>
        <taxon>Philodinidae</taxon>
        <taxon>Rotaria</taxon>
    </lineage>
</organism>
<feature type="compositionally biased region" description="Low complexity" evidence="2">
    <location>
        <begin position="181"/>
        <end position="193"/>
    </location>
</feature>